<dbReference type="PANTHER" id="PTHR22896">
    <property type="entry name" value="CDK5 AND ABL1 ENZYME SUBSTRATE 1"/>
    <property type="match status" value="1"/>
</dbReference>
<proteinExistence type="inferred from homology"/>
<dbReference type="InterPro" id="IPR036915">
    <property type="entry name" value="Cyclin-like_sf"/>
</dbReference>
<evidence type="ECO:0000259" key="3">
    <source>
        <dbReference type="SMART" id="SM00385"/>
    </source>
</evidence>
<dbReference type="InterPro" id="IPR006671">
    <property type="entry name" value="Cyclin_N"/>
</dbReference>
<dbReference type="OrthoDB" id="5353095at2759"/>
<evidence type="ECO:0000313" key="4">
    <source>
        <dbReference type="EMBL" id="KAG2233211.1"/>
    </source>
</evidence>
<name>A0A8H7VSP7_9FUNG</name>
<keyword evidence="5" id="KW-1185">Reference proteome</keyword>
<sequence>MGTTKRRQSKRNNSRQAALSFLSNITLGNEQEGKTSSITGTETITESPTRYYQNIPTGRSILTRYGTLSVTNDITTKGVSLDSSDSNSTFNEHIPISLTIDTSRGSNSGVTEPISGNSISSPITAEKRRLRRESTSDSFNYHRRLSSSSSASSEVIHQYKLTREDSERPIASEKIKKRSDHQENSIKNSETGTMSFMSVFRYYKGIIRQPRRRSDFYHNHHVHYQSYFHQHLSNMHLKHRKALSYGHFLSPIVNNSSSSDETSTVTRLSLEKQSVVYNPYYLDDDTTLKTDDVLNSQALGEIRSSTNSNNKRKELNEKFHKNHPELPLEITLSKINTIKSRLLNIRKTMDLEISTVSHAFVYFEKLVQKGIVNKQNRKLVAACCLFLATKVNEPKGSWFKSLLETIHSELNVSPKEVLDYEFAVFADLDFNLYVPLCEFMPHFNRITRALEIRCIEEYLGEEPFYKIVDGGYEIVGTANFSALASSA</sequence>
<evidence type="ECO:0000313" key="5">
    <source>
        <dbReference type="Proteomes" id="UP000613177"/>
    </source>
</evidence>
<dbReference type="Pfam" id="PF00134">
    <property type="entry name" value="Cyclin_N"/>
    <property type="match status" value="1"/>
</dbReference>
<dbReference type="PANTHER" id="PTHR22896:SF0">
    <property type="entry name" value="CYCLIN N-TERMINAL DOMAIN-CONTAINING PROTEIN"/>
    <property type="match status" value="1"/>
</dbReference>
<dbReference type="InterPro" id="IPR012388">
    <property type="entry name" value="CABLES1/2"/>
</dbReference>
<dbReference type="EMBL" id="JAEPRE010000086">
    <property type="protein sequence ID" value="KAG2233211.1"/>
    <property type="molecule type" value="Genomic_DNA"/>
</dbReference>
<protein>
    <recommendedName>
        <fullName evidence="3">Cyclin-like domain-containing protein</fullName>
    </recommendedName>
</protein>
<evidence type="ECO:0000256" key="1">
    <source>
        <dbReference type="RuleBase" id="RU000383"/>
    </source>
</evidence>
<reference evidence="4" key="1">
    <citation type="submission" date="2021-01" db="EMBL/GenBank/DDBJ databases">
        <title>Metabolic potential, ecology and presence of endohyphal bacteria is reflected in genomic diversity of Mucoromycotina.</title>
        <authorList>
            <person name="Muszewska A."/>
            <person name="Okrasinska A."/>
            <person name="Steczkiewicz K."/>
            <person name="Drgas O."/>
            <person name="Orlowska M."/>
            <person name="Perlinska-Lenart U."/>
            <person name="Aleksandrzak-Piekarczyk T."/>
            <person name="Szatraj K."/>
            <person name="Zielenkiewicz U."/>
            <person name="Pilsyk S."/>
            <person name="Malc E."/>
            <person name="Mieczkowski P."/>
            <person name="Kruszewska J.S."/>
            <person name="Biernat P."/>
            <person name="Pawlowska J."/>
        </authorList>
    </citation>
    <scope>NUCLEOTIDE SEQUENCE</scope>
    <source>
        <strain evidence="4">WA0000018081</strain>
    </source>
</reference>
<keyword evidence="1" id="KW-0195">Cyclin</keyword>
<feature type="region of interest" description="Disordered" evidence="2">
    <location>
        <begin position="163"/>
        <end position="189"/>
    </location>
</feature>
<accession>A0A8H7VSP7</accession>
<dbReference type="SUPFAM" id="SSF47954">
    <property type="entry name" value="Cyclin-like"/>
    <property type="match status" value="1"/>
</dbReference>
<feature type="domain" description="Cyclin-like" evidence="3">
    <location>
        <begin position="340"/>
        <end position="426"/>
    </location>
</feature>
<dbReference type="InterPro" id="IPR013763">
    <property type="entry name" value="Cyclin-like_dom"/>
</dbReference>
<feature type="compositionally biased region" description="Polar residues" evidence="2">
    <location>
        <begin position="100"/>
        <end position="123"/>
    </location>
</feature>
<dbReference type="CDD" id="cd20556">
    <property type="entry name" value="CYCLIN_CABLES"/>
    <property type="match status" value="1"/>
</dbReference>
<comment type="caution">
    <text evidence="4">The sequence shown here is derived from an EMBL/GenBank/DDBJ whole genome shotgun (WGS) entry which is preliminary data.</text>
</comment>
<dbReference type="SMART" id="SM00385">
    <property type="entry name" value="CYCLIN"/>
    <property type="match status" value="1"/>
</dbReference>
<gene>
    <name evidence="4" type="ORF">INT48_007631</name>
</gene>
<feature type="compositionally biased region" description="Basic and acidic residues" evidence="2">
    <location>
        <begin position="163"/>
        <end position="184"/>
    </location>
</feature>
<dbReference type="AlphaFoldDB" id="A0A8H7VSP7"/>
<feature type="region of interest" description="Disordered" evidence="2">
    <location>
        <begin position="100"/>
        <end position="147"/>
    </location>
</feature>
<dbReference type="Gene3D" id="1.10.472.10">
    <property type="entry name" value="Cyclin-like"/>
    <property type="match status" value="1"/>
</dbReference>
<comment type="similarity">
    <text evidence="1">Belongs to the cyclin family.</text>
</comment>
<organism evidence="4 5">
    <name type="scientific">Thamnidium elegans</name>
    <dbReference type="NCBI Taxonomy" id="101142"/>
    <lineage>
        <taxon>Eukaryota</taxon>
        <taxon>Fungi</taxon>
        <taxon>Fungi incertae sedis</taxon>
        <taxon>Mucoromycota</taxon>
        <taxon>Mucoromycotina</taxon>
        <taxon>Mucoromycetes</taxon>
        <taxon>Mucorales</taxon>
        <taxon>Mucorineae</taxon>
        <taxon>Mucoraceae</taxon>
        <taxon>Thamnidium</taxon>
    </lineage>
</organism>
<dbReference type="GO" id="GO:0051726">
    <property type="term" value="P:regulation of cell cycle"/>
    <property type="evidence" value="ECO:0007669"/>
    <property type="project" value="InterPro"/>
</dbReference>
<dbReference type="Proteomes" id="UP000613177">
    <property type="component" value="Unassembled WGS sequence"/>
</dbReference>
<evidence type="ECO:0000256" key="2">
    <source>
        <dbReference type="SAM" id="MobiDB-lite"/>
    </source>
</evidence>